<keyword evidence="3 6" id="KW-0547">Nucleotide-binding</keyword>
<keyword evidence="1" id="KW-0723">Serine/threonine-protein kinase</keyword>
<dbReference type="SUPFAM" id="SSF56112">
    <property type="entry name" value="Protein kinase-like (PK-like)"/>
    <property type="match status" value="1"/>
</dbReference>
<dbReference type="PROSITE" id="PS00107">
    <property type="entry name" value="PROTEIN_KINASE_ATP"/>
    <property type="match status" value="1"/>
</dbReference>
<protein>
    <recommendedName>
        <fullName evidence="7">Protein kinase domain-containing protein</fullName>
    </recommendedName>
</protein>
<dbReference type="Pfam" id="PF07714">
    <property type="entry name" value="PK_Tyr_Ser-Thr"/>
    <property type="match status" value="1"/>
</dbReference>
<dbReference type="VEuPathDB" id="FungiDB:AeMF1_002626"/>
<reference evidence="8 9" key="1">
    <citation type="submission" date="2019-07" db="EMBL/GenBank/DDBJ databases">
        <title>Genomics analysis of Aphanomyces spp. identifies a new class of oomycete effector associated with host adaptation.</title>
        <authorList>
            <person name="Gaulin E."/>
        </authorList>
    </citation>
    <scope>NUCLEOTIDE SEQUENCE [LARGE SCALE GENOMIC DNA]</scope>
    <source>
        <strain evidence="8 9">ATCC 201684</strain>
    </source>
</reference>
<evidence type="ECO:0000256" key="4">
    <source>
        <dbReference type="ARBA" id="ARBA00022777"/>
    </source>
</evidence>
<evidence type="ECO:0000313" key="9">
    <source>
        <dbReference type="Proteomes" id="UP000481153"/>
    </source>
</evidence>
<feature type="binding site" evidence="6">
    <location>
        <position position="470"/>
    </location>
    <ligand>
        <name>ATP</name>
        <dbReference type="ChEBI" id="CHEBI:30616"/>
    </ligand>
</feature>
<dbReference type="InterPro" id="IPR001245">
    <property type="entry name" value="Ser-Thr/Tyr_kinase_cat_dom"/>
</dbReference>
<dbReference type="GO" id="GO:0004674">
    <property type="term" value="F:protein serine/threonine kinase activity"/>
    <property type="evidence" value="ECO:0007669"/>
    <property type="project" value="UniProtKB-KW"/>
</dbReference>
<dbReference type="AlphaFoldDB" id="A0A6G0WE83"/>
<evidence type="ECO:0000256" key="2">
    <source>
        <dbReference type="ARBA" id="ARBA00022679"/>
    </source>
</evidence>
<dbReference type="Gene3D" id="1.10.510.10">
    <property type="entry name" value="Transferase(Phosphotransferase) domain 1"/>
    <property type="match status" value="1"/>
</dbReference>
<dbReference type="Gene3D" id="3.30.200.20">
    <property type="entry name" value="Phosphorylase Kinase, domain 1"/>
    <property type="match status" value="1"/>
</dbReference>
<keyword evidence="5 6" id="KW-0067">ATP-binding</keyword>
<dbReference type="PANTHER" id="PTHR44329:SF288">
    <property type="entry name" value="MITOGEN-ACTIVATED PROTEIN KINASE KINASE KINASE 20"/>
    <property type="match status" value="1"/>
</dbReference>
<dbReference type="PROSITE" id="PS00108">
    <property type="entry name" value="PROTEIN_KINASE_ST"/>
    <property type="match status" value="1"/>
</dbReference>
<evidence type="ECO:0000256" key="6">
    <source>
        <dbReference type="PROSITE-ProRule" id="PRU10141"/>
    </source>
</evidence>
<feature type="domain" description="Protein kinase" evidence="7">
    <location>
        <begin position="443"/>
        <end position="702"/>
    </location>
</feature>
<gene>
    <name evidence="8" type="ORF">Ae201684_015990</name>
</gene>
<dbReference type="InterPro" id="IPR051681">
    <property type="entry name" value="Ser/Thr_Kinases-Pseudokinases"/>
</dbReference>
<keyword evidence="4" id="KW-0418">Kinase</keyword>
<dbReference type="GO" id="GO:0005524">
    <property type="term" value="F:ATP binding"/>
    <property type="evidence" value="ECO:0007669"/>
    <property type="project" value="UniProtKB-UniRule"/>
</dbReference>
<proteinExistence type="predicted"/>
<dbReference type="Proteomes" id="UP000481153">
    <property type="component" value="Unassembled WGS sequence"/>
</dbReference>
<dbReference type="SMART" id="SM00220">
    <property type="entry name" value="S_TKc"/>
    <property type="match status" value="1"/>
</dbReference>
<evidence type="ECO:0000256" key="1">
    <source>
        <dbReference type="ARBA" id="ARBA00022527"/>
    </source>
</evidence>
<evidence type="ECO:0000259" key="7">
    <source>
        <dbReference type="PROSITE" id="PS50011"/>
    </source>
</evidence>
<dbReference type="PANTHER" id="PTHR44329">
    <property type="entry name" value="SERINE/THREONINE-PROTEIN KINASE TNNI3K-RELATED"/>
    <property type="match status" value="1"/>
</dbReference>
<name>A0A6G0WE83_9STRA</name>
<accession>A0A6G0WE83</accession>
<keyword evidence="2" id="KW-0808">Transferase</keyword>
<dbReference type="InterPro" id="IPR000719">
    <property type="entry name" value="Prot_kinase_dom"/>
</dbReference>
<organism evidence="8 9">
    <name type="scientific">Aphanomyces euteiches</name>
    <dbReference type="NCBI Taxonomy" id="100861"/>
    <lineage>
        <taxon>Eukaryota</taxon>
        <taxon>Sar</taxon>
        <taxon>Stramenopiles</taxon>
        <taxon>Oomycota</taxon>
        <taxon>Saprolegniomycetes</taxon>
        <taxon>Saprolegniales</taxon>
        <taxon>Verrucalvaceae</taxon>
        <taxon>Aphanomyces</taxon>
    </lineage>
</organism>
<dbReference type="EMBL" id="VJMJ01000237">
    <property type="protein sequence ID" value="KAF0725657.1"/>
    <property type="molecule type" value="Genomic_DNA"/>
</dbReference>
<comment type="caution">
    <text evidence="8">The sequence shown here is derived from an EMBL/GenBank/DDBJ whole genome shotgun (WGS) entry which is preliminary data.</text>
</comment>
<dbReference type="InterPro" id="IPR011009">
    <property type="entry name" value="Kinase-like_dom_sf"/>
</dbReference>
<evidence type="ECO:0000313" key="8">
    <source>
        <dbReference type="EMBL" id="KAF0725657.1"/>
    </source>
</evidence>
<dbReference type="VEuPathDB" id="FungiDB:AeMF1_002627"/>
<evidence type="ECO:0000256" key="5">
    <source>
        <dbReference type="ARBA" id="ARBA00022840"/>
    </source>
</evidence>
<keyword evidence="9" id="KW-1185">Reference proteome</keyword>
<sequence length="708" mass="81289">MRDESSSCEFFPDDAPLFVEAHSQLVRDMLPMLKTSLLIMKAIRLVHLYEGVSFGCDYNIECDVPLMEKLIEVIEGMHGRATWIAPPRLKEIVDQLESRDLDVEVVNGYFEDIMWTIEDYRHTQAEVMTNILRALGLPLDVNVIGGLTKRVLKPHLPFGGQVRWVCKYHSQRFDGYFKAYASKGEISRNVLTSDKYSVQSAIELIRQALDLTNSMGSEIAEAAHVVLKMSLEIQIHRELVLALGLITARVVRHVYSGPSDSGRALLCLFTDIGNYFKTKLLSVQLWKIQQNITEWHPEIESIASYIDHLHDRLFQCTMHFHFNMKIQVVGRVKEDLKHDFAKIMYNLENIDKRVEMLLEIPRHRQMDAFYDQLIQLQRGFEFYNCQVALGNIHLSTDYEIDVTLSKSQICRVIDRISHTSGGLQLGTIQPWMLSSDDVQFDPNDQSMVLGRGGFATVFKGRYYGQAVAVKRFDQIFSTDSVGLEKMIAKEINGWKNISHQPYVLTLVGICTKTPTPILVSELCQTNIRRYIRDRPDMLLPLVYQFACGLACIHKANIIHRDLKGDNVLITYQDTVAIADFGLSRTITSLENTNTTVKRAGTLNWMSPEQYFLPRSVTAKSDVWSIGMTLWEILCDDTPFRDCSEHEVREEIYQSENDRPEKPEEMDPVLEPLWTLMARCWRLKPEARPSSDEIVEFLKNEFATQLEGL</sequence>
<evidence type="ECO:0000256" key="3">
    <source>
        <dbReference type="ARBA" id="ARBA00022741"/>
    </source>
</evidence>
<dbReference type="InterPro" id="IPR008271">
    <property type="entry name" value="Ser/Thr_kinase_AS"/>
</dbReference>
<dbReference type="InterPro" id="IPR017441">
    <property type="entry name" value="Protein_kinase_ATP_BS"/>
</dbReference>
<dbReference type="PROSITE" id="PS50011">
    <property type="entry name" value="PROTEIN_KINASE_DOM"/>
    <property type="match status" value="1"/>
</dbReference>